<protein>
    <recommendedName>
        <fullName evidence="4">PIN domain-containing protein</fullName>
    </recommendedName>
</protein>
<evidence type="ECO:0000256" key="1">
    <source>
        <dbReference type="ARBA" id="ARBA00022737"/>
    </source>
</evidence>
<dbReference type="PROSITE" id="PS50005">
    <property type="entry name" value="TPR"/>
    <property type="match status" value="1"/>
</dbReference>
<dbReference type="InterPro" id="IPR011990">
    <property type="entry name" value="TPR-like_helical_dom_sf"/>
</dbReference>
<dbReference type="Gene3D" id="1.25.40.10">
    <property type="entry name" value="Tetratricopeptide repeat domain"/>
    <property type="match status" value="2"/>
</dbReference>
<name>A0A398D185_9BACT</name>
<organism evidence="5 6">
    <name type="scientific">Candidatus Cryosericum terrychapinii</name>
    <dbReference type="NCBI Taxonomy" id="2290919"/>
    <lineage>
        <taxon>Bacteria</taxon>
        <taxon>Pseudomonadati</taxon>
        <taxon>Caldisericota/Cryosericota group</taxon>
        <taxon>Candidatus Cryosericota</taxon>
        <taxon>Candidatus Cryosericia</taxon>
        <taxon>Candidatus Cryosericales</taxon>
        <taxon>Candidatus Cryosericaceae</taxon>
        <taxon>Candidatus Cryosericum</taxon>
    </lineage>
</organism>
<evidence type="ECO:0000259" key="4">
    <source>
        <dbReference type="Pfam" id="PF20698"/>
    </source>
</evidence>
<accession>A0A398D185</accession>
<dbReference type="InterPro" id="IPR048987">
    <property type="entry name" value="PIN-TPR-GreABC"/>
</dbReference>
<dbReference type="SUPFAM" id="SSF52980">
    <property type="entry name" value="Restriction endonuclease-like"/>
    <property type="match status" value="1"/>
</dbReference>
<reference evidence="5 6" key="1">
    <citation type="submission" date="2018-09" db="EMBL/GenBank/DDBJ databases">
        <title>Discovery and Ecogenomic Context for Candidatus Cryosericales, a Global Caldiserica Order Active in Thawing Permafrost.</title>
        <authorList>
            <person name="Martinez M.A."/>
            <person name="Woodcroft B.J."/>
            <person name="Ignacio Espinoza J.C."/>
            <person name="Zayed A."/>
            <person name="Singleton C.M."/>
            <person name="Boyd J."/>
            <person name="Li Y.-F."/>
            <person name="Purvine S."/>
            <person name="Maughan H."/>
            <person name="Hodgkins S.B."/>
            <person name="Anderson D."/>
            <person name="Sederholm M."/>
            <person name="Temperton B."/>
            <person name="Saleska S.R."/>
            <person name="Tyson G.W."/>
            <person name="Rich V.I."/>
        </authorList>
    </citation>
    <scope>NUCLEOTIDE SEQUENCE [LARGE SCALE GENOMIC DNA]</scope>
    <source>
        <strain evidence="5 6">SMC7</strain>
    </source>
</reference>
<evidence type="ECO:0000313" key="5">
    <source>
        <dbReference type="EMBL" id="RIE06518.1"/>
    </source>
</evidence>
<feature type="repeat" description="TPR" evidence="3">
    <location>
        <begin position="208"/>
        <end position="241"/>
    </location>
</feature>
<dbReference type="PANTHER" id="PTHR45586:SF1">
    <property type="entry name" value="LIPOPOLYSACCHARIDE ASSEMBLY PROTEIN B"/>
    <property type="match status" value="1"/>
</dbReference>
<keyword evidence="1" id="KW-0677">Repeat</keyword>
<evidence type="ECO:0000256" key="3">
    <source>
        <dbReference type="PROSITE-ProRule" id="PRU00339"/>
    </source>
</evidence>
<dbReference type="SUPFAM" id="SSF48452">
    <property type="entry name" value="TPR-like"/>
    <property type="match status" value="3"/>
</dbReference>
<dbReference type="InterPro" id="IPR019734">
    <property type="entry name" value="TPR_rpt"/>
</dbReference>
<dbReference type="RefSeq" id="WP_119088708.1">
    <property type="nucleotide sequence ID" value="NZ_QXIS01000009.1"/>
</dbReference>
<dbReference type="Proteomes" id="UP000266328">
    <property type="component" value="Unassembled WGS sequence"/>
</dbReference>
<comment type="caution">
    <text evidence="5">The sequence shown here is derived from an EMBL/GenBank/DDBJ whole genome shotgun (WGS) entry which is preliminary data.</text>
</comment>
<proteinExistence type="predicted"/>
<keyword evidence="6" id="KW-1185">Reference proteome</keyword>
<dbReference type="Pfam" id="PF20698">
    <property type="entry name" value="PIN-TPR-GreABC"/>
    <property type="match status" value="1"/>
</dbReference>
<evidence type="ECO:0000256" key="2">
    <source>
        <dbReference type="ARBA" id="ARBA00022803"/>
    </source>
</evidence>
<dbReference type="EMBL" id="QXIS01000009">
    <property type="protein sequence ID" value="RIE06518.1"/>
    <property type="molecule type" value="Genomic_DNA"/>
</dbReference>
<sequence length="1271" mass="141398">MRISDPTSIHMDSPASPLEFEELCLDLWKEKWSAPDAQRYGMSGQGQHGIDIYSGSQGGRCRVVQCKDYWRTKLTKKIIDSIVADVETSDLKPISELVIATTKSCDQAIQAYVLNLTRERKKKKQFKVVVYFWENICSLLREYPSVYKAFYGDYSDINVNLAGEVAIDKGLIMDEVLERLNKRNFKDALRFVDAFSAKQQNMDEKTKFRVLTNRGVILSRTGKYQEAAGLFLQAYSLNKNGDYAGTNAAQILLAIGNTDKAVEIANKVIAVNSENALAQKVLILASANLSEAQSRMNALPDSLKNASDVLFGMSMVAVRESRLEIAEKYLHSAYRHGGQKDALVCAQLGSVIYARMQNEKLISDVEVSYDHDKKLQTSLRKVQKLLSFAIEHSSDMADDILYQCYSNRAYARLWLGDIGGAIKDAETCANAVPTSATYKKVLASVRCEQEDLGGAIKILQSIKNYGDTPEALIMLADLLMATNDFNGALKATTHAIRLRAKPVFIGIRAKHLKTQLLIKLGRNAEAHSYVQKLIDSDPDNPLWRADMCSCLQSEGKSVNDPDLQSFLDKTTQLTTAAISPNIRDQIAAVLVSLSRYDLSIIIDRMGVSGRFYSPRTIRLLEGYMNAGHYQEAKNLCDALINAGAKNREFYWCRAHLHVRSRDLDAAEEDLKSCIALLNDDKTHDKQYTDALVFLTYTRLSNGHLSDALDSARQALGQSNIEPSQFDILINALISAREYDQALQMTYTRLLEPTNRSTAEAYAAFMNCVLIIDRISPATIAQGSSIGTNSAVLVKTESGDQVWYATDDAKRPTFGNLVFLPRDDKFWLDLAEKNVGDTVSIGDSGKTVMVSDVRNKYAVTCSECIALYQKQFPDRNDFQSIPVTSPDDETEISKQLKKQIVNVANYGAYVRKLIVAQRNGFMPLAYVARLLGKNLVELSQGVSENETVYSAIPGALPLNRNDAITTLVVDPITALTFSKLQVLEYGVPRRWSVAYTRSTLSALEEAVNELEMYSRSGEESVVSLDGEHFSLVKTSRETIERQLSQVRHAIAWLHDHASVKPCDLILAYEDKRYQQGVKVIGNSEFEAVVMAQEPSHAFVSDELALRRVAISEHATSISTQDVLRWALDGRLISQREYGLSLMQLYQSNIRGLYFDTGTIIDLCESAQWDVNRLPLGLFAAMSADNIGNAGPIIAGHVACEVYLTIQDKPARGLWWSLLINAVTAGGVPSVDALRAVLQSMKMDGRLHLVPQAEKELQSAMNAWLRMNIVNFS</sequence>
<dbReference type="AlphaFoldDB" id="A0A398D185"/>
<dbReference type="SMART" id="SM00028">
    <property type="entry name" value="TPR"/>
    <property type="match status" value="6"/>
</dbReference>
<dbReference type="InterPro" id="IPR051012">
    <property type="entry name" value="CellSynth/LPSAsmb/PSIAsmb"/>
</dbReference>
<dbReference type="PANTHER" id="PTHR45586">
    <property type="entry name" value="TPR REPEAT-CONTAINING PROTEIN PA4667"/>
    <property type="match status" value="1"/>
</dbReference>
<keyword evidence="2 3" id="KW-0802">TPR repeat</keyword>
<dbReference type="InterPro" id="IPR011335">
    <property type="entry name" value="Restrct_endonuc-II-like"/>
</dbReference>
<feature type="domain" description="PIN" evidence="4">
    <location>
        <begin position="967"/>
        <end position="1108"/>
    </location>
</feature>
<gene>
    <name evidence="5" type="ORF">SMC7_01970</name>
</gene>
<evidence type="ECO:0000313" key="6">
    <source>
        <dbReference type="Proteomes" id="UP000266328"/>
    </source>
</evidence>